<feature type="signal peptide" evidence="5">
    <location>
        <begin position="1"/>
        <end position="20"/>
    </location>
</feature>
<evidence type="ECO:0000259" key="6">
    <source>
        <dbReference type="PROSITE" id="PS51007"/>
    </source>
</evidence>
<feature type="domain" description="Cytochrome c" evidence="6">
    <location>
        <begin position="44"/>
        <end position="156"/>
    </location>
</feature>
<comment type="caution">
    <text evidence="7">The sequence shown here is derived from an EMBL/GenBank/DDBJ whole genome shotgun (WGS) entry which is preliminary data.</text>
</comment>
<keyword evidence="1 4" id="KW-0349">Heme</keyword>
<name>A0A5D0RKX8_9RHOB</name>
<keyword evidence="3 4" id="KW-0408">Iron</keyword>
<evidence type="ECO:0000256" key="5">
    <source>
        <dbReference type="SAM" id="SignalP"/>
    </source>
</evidence>
<dbReference type="Gene3D" id="1.10.760.10">
    <property type="entry name" value="Cytochrome c-like domain"/>
    <property type="match status" value="1"/>
</dbReference>
<keyword evidence="2 4" id="KW-0479">Metal-binding</keyword>
<dbReference type="SUPFAM" id="SSF46626">
    <property type="entry name" value="Cytochrome c"/>
    <property type="match status" value="1"/>
</dbReference>
<keyword evidence="8" id="KW-1185">Reference proteome</keyword>
<keyword evidence="5" id="KW-0732">Signal</keyword>
<dbReference type="GO" id="GO:0009055">
    <property type="term" value="F:electron transfer activity"/>
    <property type="evidence" value="ECO:0007669"/>
    <property type="project" value="InterPro"/>
</dbReference>
<dbReference type="RefSeq" id="WP_148377830.1">
    <property type="nucleotide sequence ID" value="NZ_VSIY01000006.1"/>
</dbReference>
<evidence type="ECO:0000313" key="7">
    <source>
        <dbReference type="EMBL" id="TYB81435.1"/>
    </source>
</evidence>
<accession>A0A5D0RKX8</accession>
<organism evidence="7 8">
    <name type="scientific">Maritimibacter fusiformis</name>
    <dbReference type="NCBI Taxonomy" id="2603819"/>
    <lineage>
        <taxon>Bacteria</taxon>
        <taxon>Pseudomonadati</taxon>
        <taxon>Pseudomonadota</taxon>
        <taxon>Alphaproteobacteria</taxon>
        <taxon>Rhodobacterales</taxon>
        <taxon>Roseobacteraceae</taxon>
        <taxon>Maritimibacter</taxon>
    </lineage>
</organism>
<proteinExistence type="predicted"/>
<evidence type="ECO:0000313" key="8">
    <source>
        <dbReference type="Proteomes" id="UP000322080"/>
    </source>
</evidence>
<dbReference type="GO" id="GO:0020037">
    <property type="term" value="F:heme binding"/>
    <property type="evidence" value="ECO:0007669"/>
    <property type="project" value="InterPro"/>
</dbReference>
<dbReference type="GO" id="GO:0046872">
    <property type="term" value="F:metal ion binding"/>
    <property type="evidence" value="ECO:0007669"/>
    <property type="project" value="UniProtKB-KW"/>
</dbReference>
<dbReference type="InterPro" id="IPR036909">
    <property type="entry name" value="Cyt_c-like_dom_sf"/>
</dbReference>
<dbReference type="InterPro" id="IPR009056">
    <property type="entry name" value="Cyt_c-like_dom"/>
</dbReference>
<evidence type="ECO:0000256" key="3">
    <source>
        <dbReference type="ARBA" id="ARBA00023004"/>
    </source>
</evidence>
<dbReference type="NCBIfam" id="TIGR04485">
    <property type="entry name" value="thiosulf_SoxX"/>
    <property type="match status" value="1"/>
</dbReference>
<feature type="chain" id="PRO_5022659149" evidence="5">
    <location>
        <begin position="21"/>
        <end position="156"/>
    </location>
</feature>
<dbReference type="Proteomes" id="UP000322080">
    <property type="component" value="Unassembled WGS sequence"/>
</dbReference>
<dbReference type="PROSITE" id="PS51007">
    <property type="entry name" value="CYTC"/>
    <property type="match status" value="1"/>
</dbReference>
<evidence type="ECO:0000256" key="4">
    <source>
        <dbReference type="PROSITE-ProRule" id="PRU00433"/>
    </source>
</evidence>
<dbReference type="EMBL" id="VSIY01000006">
    <property type="protein sequence ID" value="TYB81435.1"/>
    <property type="molecule type" value="Genomic_DNA"/>
</dbReference>
<sequence>MKRRVFTLVLWVAGLGVAHADTVAPGDVVWQDGTIPQSLTGVAGDPAEGAKVLSSKSIGNCIACHEVTALADVPFHGEVGPLLDGAGDRWTEAELRAILVNSKEVFPDSVMPSFYRVDGFIRPGKAYTGKAADDTFGPLLTAQQIEDAVAFLMTLD</sequence>
<dbReference type="Pfam" id="PF00034">
    <property type="entry name" value="Cytochrom_C"/>
    <property type="match status" value="1"/>
</dbReference>
<gene>
    <name evidence="7" type="primary">soxX</name>
    <name evidence="7" type="ORF">FVF75_10035</name>
</gene>
<evidence type="ECO:0000256" key="2">
    <source>
        <dbReference type="ARBA" id="ARBA00022723"/>
    </source>
</evidence>
<protein>
    <submittedName>
        <fullName evidence="7">Sulfur oxidation c-type cytochrome SoxX</fullName>
    </submittedName>
</protein>
<dbReference type="InterPro" id="IPR030999">
    <property type="entry name" value="Thiosulf_SoxX"/>
</dbReference>
<reference evidence="7 8" key="1">
    <citation type="submission" date="2019-08" db="EMBL/GenBank/DDBJ databases">
        <title>Identification of a novel species of the genus Boseongicola.</title>
        <authorList>
            <person name="Zhang X.-Q."/>
        </authorList>
    </citation>
    <scope>NUCLEOTIDE SEQUENCE [LARGE SCALE GENOMIC DNA]</scope>
    <source>
        <strain evidence="7 8">HY14</strain>
    </source>
</reference>
<dbReference type="AlphaFoldDB" id="A0A5D0RKX8"/>
<evidence type="ECO:0000256" key="1">
    <source>
        <dbReference type="ARBA" id="ARBA00022617"/>
    </source>
</evidence>